<comment type="cofactor">
    <cofactor evidence="4">
        <name>Zn(2+)</name>
        <dbReference type="ChEBI" id="CHEBI:29105"/>
    </cofactor>
    <text evidence="4">Binds 1 zinc ion per subunit.</text>
</comment>
<evidence type="ECO:0000313" key="6">
    <source>
        <dbReference type="EMBL" id="ASB42639.1"/>
    </source>
</evidence>
<evidence type="ECO:0000313" key="7">
    <source>
        <dbReference type="Proteomes" id="UP000196710"/>
    </source>
</evidence>
<dbReference type="Gene3D" id="3.90.226.10">
    <property type="entry name" value="2-enoyl-CoA Hydratase, Chain A, domain 1"/>
    <property type="match status" value="1"/>
</dbReference>
<dbReference type="InterPro" id="IPR011762">
    <property type="entry name" value="COA_CT_N"/>
</dbReference>
<comment type="subcellular location">
    <subcellularLocation>
        <location evidence="4">Cytoplasm</location>
    </subcellularLocation>
</comment>
<keyword evidence="4" id="KW-0862">Zinc</keyword>
<evidence type="ECO:0000256" key="2">
    <source>
        <dbReference type="ARBA" id="ARBA00022679"/>
    </source>
</evidence>
<keyword evidence="3 4" id="KW-0443">Lipid metabolism</keyword>
<reference evidence="7" key="1">
    <citation type="submission" date="2017-05" db="EMBL/GenBank/DDBJ databases">
        <title>Improved OligoMM genomes.</title>
        <authorList>
            <person name="Garzetti D."/>
        </authorList>
    </citation>
    <scope>NUCLEOTIDE SEQUENCE [LARGE SCALE GENOMIC DNA]</scope>
    <source>
        <strain evidence="7">KB18</strain>
    </source>
</reference>
<keyword evidence="4" id="KW-0863">Zinc-finger</keyword>
<feature type="binding site" evidence="4">
    <location>
        <position position="46"/>
    </location>
    <ligand>
        <name>Zn(2+)</name>
        <dbReference type="ChEBI" id="CHEBI:29105"/>
    </ligand>
</feature>
<keyword evidence="4" id="KW-0479">Metal-binding</keyword>
<dbReference type="PANTHER" id="PTHR42995">
    <property type="entry name" value="ACETYL-COENZYME A CARBOXYLASE CARBOXYL TRANSFERASE SUBUNIT BETA, CHLOROPLASTIC"/>
    <property type="match status" value="1"/>
</dbReference>
<dbReference type="NCBIfam" id="TIGR00515">
    <property type="entry name" value="accD"/>
    <property type="match status" value="1"/>
</dbReference>
<dbReference type="SUPFAM" id="SSF52096">
    <property type="entry name" value="ClpP/crotonase"/>
    <property type="match status" value="1"/>
</dbReference>
<dbReference type="PANTHER" id="PTHR42995:SF5">
    <property type="entry name" value="ACETYL-COENZYME A CARBOXYLASE CARBOXYL TRANSFERASE SUBUNIT BETA, CHLOROPLASTIC"/>
    <property type="match status" value="1"/>
</dbReference>
<keyword evidence="4" id="KW-0963">Cytoplasm</keyword>
<proteinExistence type="inferred from homology"/>
<feature type="binding site" evidence="4">
    <location>
        <position position="27"/>
    </location>
    <ligand>
        <name>Zn(2+)</name>
        <dbReference type="ChEBI" id="CHEBI:29105"/>
    </ligand>
</feature>
<comment type="function">
    <text evidence="4">Component of the acetyl coenzyme A carboxylase (ACC) complex. Biotin carboxylase (BC) catalyzes the carboxylation of biotin on its carrier protein (BCCP) and then the CO(2) group is transferred by the transcarboxylase to acetyl-CoA to form malonyl-CoA.</text>
</comment>
<evidence type="ECO:0000259" key="5">
    <source>
        <dbReference type="PROSITE" id="PS50980"/>
    </source>
</evidence>
<gene>
    <name evidence="4" type="primary">accD</name>
    <name evidence="6" type="ORF">ADH66_00165</name>
</gene>
<dbReference type="Proteomes" id="UP000196710">
    <property type="component" value="Chromosome"/>
</dbReference>
<sequence>MGLFRSPQNELEKGGKEAEDAGIRSTCPRCGVQLPLSDLQENMNVCTACGYHFRITPRERIAYITDEGSFRELNGELMSRDILDFPGYDQKLRNARLSSREKDAVVCGTAEIGQYPCALFVMDPNFMMGSMGTVVGEKITRLFESAAELHLSVVGFTVSGGARMQEGILSLMQMAKTSAAVRRHSNAGLLYLTVLTDPTLGGVTASFAMDGDIIMAEPGATIGFAGPRVIEQTIRKKLPQGFQTAEFLLDHGFVDLIVPRHEQRETIASLLRLHQMGTAEKEKGEGEL</sequence>
<evidence type="ECO:0000256" key="1">
    <source>
        <dbReference type="ARBA" id="ARBA00022516"/>
    </source>
</evidence>
<dbReference type="InterPro" id="IPR029045">
    <property type="entry name" value="ClpP/crotonase-like_dom_sf"/>
</dbReference>
<dbReference type="InterPro" id="IPR034733">
    <property type="entry name" value="AcCoA_carboxyl_beta"/>
</dbReference>
<dbReference type="HAMAP" id="MF_01395">
    <property type="entry name" value="AcetylCoA_CT_beta"/>
    <property type="match status" value="1"/>
</dbReference>
<keyword evidence="7" id="KW-1185">Reference proteome</keyword>
<keyword evidence="4" id="KW-0067">ATP-binding</keyword>
<keyword evidence="4" id="KW-0276">Fatty acid metabolism</keyword>
<comment type="subunit">
    <text evidence="4">Acetyl-CoA carboxylase is a heterohexamer composed of biotin carboxyl carrier protein (AccB), biotin carboxylase (AccC) and two subunits each of ACCase subunit alpha (AccA) and ACCase subunit beta (AccD).</text>
</comment>
<keyword evidence="4" id="KW-0275">Fatty acid biosynthesis</keyword>
<evidence type="ECO:0000256" key="3">
    <source>
        <dbReference type="ARBA" id="ARBA00023098"/>
    </source>
</evidence>
<protein>
    <recommendedName>
        <fullName evidence="4">Acetyl-coenzyme A carboxylase carboxyl transferase subunit beta</fullName>
        <shortName evidence="4">ACCase subunit beta</shortName>
        <shortName evidence="4">Acetyl-CoA carboxylase carboxyltransferase subunit beta</shortName>
        <ecNumber evidence="4">2.1.3.15</ecNumber>
    </recommendedName>
</protein>
<feature type="zinc finger region" description="C4-type" evidence="4">
    <location>
        <begin position="27"/>
        <end position="49"/>
    </location>
</feature>
<feature type="binding site" evidence="4">
    <location>
        <position position="49"/>
    </location>
    <ligand>
        <name>Zn(2+)</name>
        <dbReference type="ChEBI" id="CHEBI:29105"/>
    </ligand>
</feature>
<organism evidence="6 7">
    <name type="scientific">Acutalibacter muris</name>
    <dbReference type="NCBI Taxonomy" id="1796620"/>
    <lineage>
        <taxon>Bacteria</taxon>
        <taxon>Bacillati</taxon>
        <taxon>Bacillota</taxon>
        <taxon>Clostridia</taxon>
        <taxon>Eubacteriales</taxon>
        <taxon>Acutalibacteraceae</taxon>
        <taxon>Acutalibacter</taxon>
    </lineage>
</organism>
<comment type="pathway">
    <text evidence="4">Lipid metabolism; malonyl-CoA biosynthesis; malonyl-CoA from acetyl-CoA: step 1/1.</text>
</comment>
<accession>A0ABN5AAR0</accession>
<dbReference type="InterPro" id="IPR000438">
    <property type="entry name" value="Acetyl_CoA_COase_Trfase_b_su"/>
</dbReference>
<dbReference type="PRINTS" id="PR01070">
    <property type="entry name" value="ACCCTRFRASEB"/>
</dbReference>
<feature type="domain" description="CoA carboxyltransferase N-terminal" evidence="5">
    <location>
        <begin position="23"/>
        <end position="288"/>
    </location>
</feature>
<keyword evidence="4" id="KW-0547">Nucleotide-binding</keyword>
<dbReference type="EMBL" id="CP021422">
    <property type="protein sequence ID" value="ASB42639.1"/>
    <property type="molecule type" value="Genomic_DNA"/>
</dbReference>
<evidence type="ECO:0000256" key="4">
    <source>
        <dbReference type="HAMAP-Rule" id="MF_01395"/>
    </source>
</evidence>
<comment type="catalytic activity">
    <reaction evidence="4">
        <text>N(6)-carboxybiotinyl-L-lysyl-[protein] + acetyl-CoA = N(6)-biotinyl-L-lysyl-[protein] + malonyl-CoA</text>
        <dbReference type="Rhea" id="RHEA:54728"/>
        <dbReference type="Rhea" id="RHEA-COMP:10505"/>
        <dbReference type="Rhea" id="RHEA-COMP:10506"/>
        <dbReference type="ChEBI" id="CHEBI:57288"/>
        <dbReference type="ChEBI" id="CHEBI:57384"/>
        <dbReference type="ChEBI" id="CHEBI:83144"/>
        <dbReference type="ChEBI" id="CHEBI:83145"/>
        <dbReference type="EC" id="2.1.3.15"/>
    </reaction>
</comment>
<keyword evidence="2 4" id="KW-0808">Transferase</keyword>
<name>A0ABN5AAR0_9FIRM</name>
<keyword evidence="1 4" id="KW-0444">Lipid biosynthesis</keyword>
<comment type="similarity">
    <text evidence="4">Belongs to the AccD/PCCB family.</text>
</comment>
<feature type="binding site" evidence="4">
    <location>
        <position position="30"/>
    </location>
    <ligand>
        <name>Zn(2+)</name>
        <dbReference type="ChEBI" id="CHEBI:29105"/>
    </ligand>
</feature>
<dbReference type="Pfam" id="PF01039">
    <property type="entry name" value="Carboxyl_trans"/>
    <property type="match status" value="1"/>
</dbReference>
<dbReference type="EC" id="2.1.3.15" evidence="4"/>
<dbReference type="PROSITE" id="PS50980">
    <property type="entry name" value="COA_CT_NTER"/>
    <property type="match status" value="1"/>
</dbReference>